<dbReference type="Proteomes" id="UP000831701">
    <property type="component" value="Chromosome 24"/>
</dbReference>
<comment type="caution">
    <text evidence="1">The sequence shown here is derived from an EMBL/GenBank/DDBJ whole genome shotgun (WGS) entry which is preliminary data.</text>
</comment>
<evidence type="ECO:0000313" key="2">
    <source>
        <dbReference type="Proteomes" id="UP000831701"/>
    </source>
</evidence>
<reference evidence="1" key="1">
    <citation type="submission" date="2022-04" db="EMBL/GenBank/DDBJ databases">
        <title>Jade perch genome.</title>
        <authorList>
            <person name="Chao B."/>
        </authorList>
    </citation>
    <scope>NUCLEOTIDE SEQUENCE</scope>
    <source>
        <strain evidence="1">CB-2022</strain>
    </source>
</reference>
<sequence length="124" mass="13021">MDLPAGGEPTGRRPMGPRRHFGLTRPAGSQWAKTRPPGARLRAPTPGLAPGWGPVTPIRATSLLAAVQRVPASFAFLESLGGEGYLIVLLLIGTGDSIVLLGDFNAHVGNNSDTWRPGYLASLI</sequence>
<protein>
    <submittedName>
        <fullName evidence="1">Uncharacterized protein</fullName>
    </submittedName>
</protein>
<keyword evidence="2" id="KW-1185">Reference proteome</keyword>
<dbReference type="EMBL" id="CM041554">
    <property type="protein sequence ID" value="KAI3352094.1"/>
    <property type="molecule type" value="Genomic_DNA"/>
</dbReference>
<organism evidence="1 2">
    <name type="scientific">Scortum barcoo</name>
    <name type="common">barcoo grunter</name>
    <dbReference type="NCBI Taxonomy" id="214431"/>
    <lineage>
        <taxon>Eukaryota</taxon>
        <taxon>Metazoa</taxon>
        <taxon>Chordata</taxon>
        <taxon>Craniata</taxon>
        <taxon>Vertebrata</taxon>
        <taxon>Euteleostomi</taxon>
        <taxon>Actinopterygii</taxon>
        <taxon>Neopterygii</taxon>
        <taxon>Teleostei</taxon>
        <taxon>Neoteleostei</taxon>
        <taxon>Acanthomorphata</taxon>
        <taxon>Eupercaria</taxon>
        <taxon>Centrarchiformes</taxon>
        <taxon>Terapontoidei</taxon>
        <taxon>Terapontidae</taxon>
        <taxon>Scortum</taxon>
    </lineage>
</organism>
<evidence type="ECO:0000313" key="1">
    <source>
        <dbReference type="EMBL" id="KAI3352094.1"/>
    </source>
</evidence>
<accession>A0ACB8V9B5</accession>
<proteinExistence type="predicted"/>
<gene>
    <name evidence="1" type="ORF">L3Q82_020901</name>
</gene>
<name>A0ACB8V9B5_9TELE</name>